<accession>A0AAV5TTP0</accession>
<keyword evidence="2" id="KW-1185">Reference proteome</keyword>
<protein>
    <submittedName>
        <fullName evidence="1">Uncharacterized protein</fullName>
    </submittedName>
</protein>
<gene>
    <name evidence="1" type="ORF">PENTCL1PPCAC_20040</name>
</gene>
<sequence>GEWTRKTQQHLQYIRRIMLMVMRSRGRLDRILIYYYEIFFLFRLGEAVSLLDIVCSAAALQTILDEMESYGVGWPTISNATKALISLMKFAGREVHRYQIKSQIISLNSGAFSSLGIRQLISDNRLILSTSLCRYKERQQTAKNEEAASIQA</sequence>
<evidence type="ECO:0000313" key="1">
    <source>
        <dbReference type="EMBL" id="GMS97865.1"/>
    </source>
</evidence>
<feature type="non-terminal residue" evidence="1">
    <location>
        <position position="152"/>
    </location>
</feature>
<name>A0AAV5TTP0_9BILA</name>
<comment type="caution">
    <text evidence="1">The sequence shown here is derived from an EMBL/GenBank/DDBJ whole genome shotgun (WGS) entry which is preliminary data.</text>
</comment>
<organism evidence="1 2">
    <name type="scientific">Pristionchus entomophagus</name>
    <dbReference type="NCBI Taxonomy" id="358040"/>
    <lineage>
        <taxon>Eukaryota</taxon>
        <taxon>Metazoa</taxon>
        <taxon>Ecdysozoa</taxon>
        <taxon>Nematoda</taxon>
        <taxon>Chromadorea</taxon>
        <taxon>Rhabditida</taxon>
        <taxon>Rhabditina</taxon>
        <taxon>Diplogasteromorpha</taxon>
        <taxon>Diplogasteroidea</taxon>
        <taxon>Neodiplogasteridae</taxon>
        <taxon>Pristionchus</taxon>
    </lineage>
</organism>
<reference evidence="1" key="1">
    <citation type="submission" date="2023-10" db="EMBL/GenBank/DDBJ databases">
        <title>Genome assembly of Pristionchus species.</title>
        <authorList>
            <person name="Yoshida K."/>
            <person name="Sommer R.J."/>
        </authorList>
    </citation>
    <scope>NUCLEOTIDE SEQUENCE</scope>
    <source>
        <strain evidence="1">RS0144</strain>
    </source>
</reference>
<evidence type="ECO:0000313" key="2">
    <source>
        <dbReference type="Proteomes" id="UP001432027"/>
    </source>
</evidence>
<dbReference type="EMBL" id="BTSX01000004">
    <property type="protein sequence ID" value="GMS97865.1"/>
    <property type="molecule type" value="Genomic_DNA"/>
</dbReference>
<feature type="non-terminal residue" evidence="1">
    <location>
        <position position="1"/>
    </location>
</feature>
<dbReference type="Proteomes" id="UP001432027">
    <property type="component" value="Unassembled WGS sequence"/>
</dbReference>
<dbReference type="AlphaFoldDB" id="A0AAV5TTP0"/>
<proteinExistence type="predicted"/>